<comment type="caution">
    <text evidence="2">The sequence shown here is derived from an EMBL/GenBank/DDBJ whole genome shotgun (WGS) entry which is preliminary data.</text>
</comment>
<feature type="domain" description="HYR-like" evidence="1">
    <location>
        <begin position="2"/>
        <end position="70"/>
    </location>
</feature>
<dbReference type="Pfam" id="PF13585">
    <property type="entry name" value="CHU_C"/>
    <property type="match status" value="1"/>
</dbReference>
<reference evidence="2 3" key="1">
    <citation type="submission" date="2017-12" db="EMBL/GenBank/DDBJ databases">
        <title>Confluentibacter flavum sp. nov., isolated from the saline lake.</title>
        <authorList>
            <person name="Yu L."/>
        </authorList>
    </citation>
    <scope>NUCLEOTIDE SEQUENCE [LARGE SCALE GENOMIC DNA]</scope>
    <source>
        <strain evidence="2 3">3B</strain>
    </source>
</reference>
<dbReference type="Proteomes" id="UP000233435">
    <property type="component" value="Unassembled WGS sequence"/>
</dbReference>
<name>A0A2N3HKQ0_9FLAO</name>
<dbReference type="AlphaFoldDB" id="A0A2N3HKQ0"/>
<gene>
    <name evidence="2" type="ORF">CSW08_07755</name>
</gene>
<evidence type="ECO:0000313" key="3">
    <source>
        <dbReference type="Proteomes" id="UP000233435"/>
    </source>
</evidence>
<organism evidence="2 3">
    <name type="scientific">Confluentibacter flavum</name>
    <dbReference type="NCBI Taxonomy" id="1909700"/>
    <lineage>
        <taxon>Bacteria</taxon>
        <taxon>Pseudomonadati</taxon>
        <taxon>Bacteroidota</taxon>
        <taxon>Flavobacteriia</taxon>
        <taxon>Flavobacteriales</taxon>
        <taxon>Flavobacteriaceae</taxon>
        <taxon>Confluentibacter</taxon>
    </lineage>
</organism>
<sequence length="432" mass="46816">VVPANAGSTVECIADAVQPAAPVVTDACGTEIVPVVTENTDPTCEGDKIYTFTYTDCAGNESVYTYTYKIQDTIAPEAPSAPLDMTYECIEDVPVAGNLTAVDNCVGDITVAGVDTIDNSDPCMVIITRTWSFTDTCNNTSTVTQTITVQDTKAPTVAPYDNVLNVSCTDIPNAPSLEFEDNCSSNVTVEFSETSTYDENAFQDYQIVRTWEVTDECGNTDEFTQTINVTLDEIVTQLTAEDRCYKDGIIDLDTYISSTGGTWEMIQGNPDATLTDNIFDPTNLQLTPEFLPTTDGIEYIFRHTAIVDGCINVTELSIIIDAKCDVLPCGAEDIVISKAVTPNGDVHNETFDIIFDSTCGFKANVKIFNRWGALIYESSDYRIGKNMGGFAGRAQSSVGSANQVPNGTYYYIIVLENSGLKPFTGPLYLGTK</sequence>
<protein>
    <recommendedName>
        <fullName evidence="1">HYR-like domain-containing protein</fullName>
    </recommendedName>
</protein>
<evidence type="ECO:0000259" key="1">
    <source>
        <dbReference type="Pfam" id="PF23237"/>
    </source>
</evidence>
<accession>A0A2N3HKQ0</accession>
<dbReference type="RefSeq" id="WP_162495545.1">
    <property type="nucleotide sequence ID" value="NZ_PJEO01000023.1"/>
</dbReference>
<evidence type="ECO:0000313" key="2">
    <source>
        <dbReference type="EMBL" id="PKQ45511.1"/>
    </source>
</evidence>
<dbReference type="EMBL" id="PJEO01000023">
    <property type="protein sequence ID" value="PKQ45511.1"/>
    <property type="molecule type" value="Genomic_DNA"/>
</dbReference>
<dbReference type="Pfam" id="PF23237">
    <property type="entry name" value="HYR_4C"/>
    <property type="match status" value="2"/>
</dbReference>
<feature type="non-terminal residue" evidence="2">
    <location>
        <position position="1"/>
    </location>
</feature>
<dbReference type="InterPro" id="IPR057078">
    <property type="entry name" value="HYR-4C"/>
</dbReference>
<proteinExistence type="predicted"/>
<keyword evidence="3" id="KW-1185">Reference proteome</keyword>
<feature type="domain" description="HYR-like" evidence="1">
    <location>
        <begin position="82"/>
        <end position="149"/>
    </location>
</feature>